<feature type="compositionally biased region" description="Low complexity" evidence="1">
    <location>
        <begin position="65"/>
        <end position="88"/>
    </location>
</feature>
<dbReference type="EnsemblPlants" id="OBART01G04060.1">
    <property type="protein sequence ID" value="OBART01G04060.1"/>
    <property type="gene ID" value="OBART01G04060"/>
</dbReference>
<evidence type="ECO:0000256" key="1">
    <source>
        <dbReference type="SAM" id="MobiDB-lite"/>
    </source>
</evidence>
<evidence type="ECO:0000313" key="3">
    <source>
        <dbReference type="Proteomes" id="UP000026960"/>
    </source>
</evidence>
<feature type="compositionally biased region" description="Basic and acidic residues" evidence="1">
    <location>
        <begin position="103"/>
        <end position="112"/>
    </location>
</feature>
<dbReference type="AlphaFoldDB" id="A0A0D3EJX0"/>
<sequence length="246" mass="27340">MCPVKALCDRLSPHSETSFPNDFGIGPPNELSERSITLKLPILVVRRPPSSSPLPRPRAAPPDQLPSRSLPYLLSPALSSRASTSLPSEPTAASVLVTEEEKEGGNGKEMRRGSGRGVMEGGAKERRREKKKVKSDKFHEASKSNGDLTIKVAVGEVEVDHICEPLKPRYWEFGSPKVIGSKVKVSKRASRRLLIKFNPLRSREMTLPEAIPQVMPSQWQQSDPARHDDKFALLMKEFLSSRREEA</sequence>
<feature type="region of interest" description="Disordered" evidence="1">
    <location>
        <begin position="11"/>
        <end position="31"/>
    </location>
</feature>
<feature type="compositionally biased region" description="Pro residues" evidence="1">
    <location>
        <begin position="50"/>
        <end position="64"/>
    </location>
</feature>
<evidence type="ECO:0000313" key="2">
    <source>
        <dbReference type="EnsemblPlants" id="OBART01G04060.1"/>
    </source>
</evidence>
<reference evidence="2" key="2">
    <citation type="submission" date="2015-03" db="UniProtKB">
        <authorList>
            <consortium name="EnsemblPlants"/>
        </authorList>
    </citation>
    <scope>IDENTIFICATION</scope>
</reference>
<dbReference type="HOGENOM" id="CLU_1130545_0_0_1"/>
<dbReference type="PaxDb" id="65489-OBART01G04060.1"/>
<reference evidence="2" key="1">
    <citation type="journal article" date="2009" name="Rice">
        <title>De Novo Next Generation Sequencing of Plant Genomes.</title>
        <authorList>
            <person name="Rounsley S."/>
            <person name="Marri P.R."/>
            <person name="Yu Y."/>
            <person name="He R."/>
            <person name="Sisneros N."/>
            <person name="Goicoechea J.L."/>
            <person name="Lee S.J."/>
            <person name="Angelova A."/>
            <person name="Kudrna D."/>
            <person name="Luo M."/>
            <person name="Affourtit J."/>
            <person name="Desany B."/>
            <person name="Knight J."/>
            <person name="Niazi F."/>
            <person name="Egholm M."/>
            <person name="Wing R.A."/>
        </authorList>
    </citation>
    <scope>NUCLEOTIDE SEQUENCE [LARGE SCALE GENOMIC DNA]</scope>
    <source>
        <strain evidence="2">cv. IRGC 105608</strain>
    </source>
</reference>
<feature type="compositionally biased region" description="Basic residues" evidence="1">
    <location>
        <begin position="125"/>
        <end position="134"/>
    </location>
</feature>
<dbReference type="Proteomes" id="UP000026960">
    <property type="component" value="Chromosome 1"/>
</dbReference>
<dbReference type="Gramene" id="OBART01G04060.1">
    <property type="protein sequence ID" value="OBART01G04060.1"/>
    <property type="gene ID" value="OBART01G04060"/>
</dbReference>
<feature type="region of interest" description="Disordered" evidence="1">
    <location>
        <begin position="46"/>
        <end position="142"/>
    </location>
</feature>
<keyword evidence="3" id="KW-1185">Reference proteome</keyword>
<proteinExistence type="predicted"/>
<name>A0A0D3EJX0_9ORYZ</name>
<accession>A0A0D3EJX0</accession>
<organism evidence="2">
    <name type="scientific">Oryza barthii</name>
    <dbReference type="NCBI Taxonomy" id="65489"/>
    <lineage>
        <taxon>Eukaryota</taxon>
        <taxon>Viridiplantae</taxon>
        <taxon>Streptophyta</taxon>
        <taxon>Embryophyta</taxon>
        <taxon>Tracheophyta</taxon>
        <taxon>Spermatophyta</taxon>
        <taxon>Magnoliopsida</taxon>
        <taxon>Liliopsida</taxon>
        <taxon>Poales</taxon>
        <taxon>Poaceae</taxon>
        <taxon>BOP clade</taxon>
        <taxon>Oryzoideae</taxon>
        <taxon>Oryzeae</taxon>
        <taxon>Oryzinae</taxon>
        <taxon>Oryza</taxon>
    </lineage>
</organism>
<protein>
    <submittedName>
        <fullName evidence="2">Uncharacterized protein</fullName>
    </submittedName>
</protein>